<dbReference type="KEGG" id="scs:Sta7437_2901"/>
<organism evidence="1 2">
    <name type="scientific">Stanieria cyanosphaera (strain ATCC 29371 / PCC 7437)</name>
    <dbReference type="NCBI Taxonomy" id="111780"/>
    <lineage>
        <taxon>Bacteria</taxon>
        <taxon>Bacillati</taxon>
        <taxon>Cyanobacteriota</taxon>
        <taxon>Cyanophyceae</taxon>
        <taxon>Pleurocapsales</taxon>
        <taxon>Dermocarpellaceae</taxon>
        <taxon>Stanieria</taxon>
    </lineage>
</organism>
<sequence>MVQQMQGQSNTGTTDQDYNLISVLYHALQSAAVCDTYMEDAEQAGDRELTEFFQQVKEQNCEQAERAKKLMAQRIGQ</sequence>
<name>K9XUZ0_STAC7</name>
<dbReference type="HOGENOM" id="CLU_179332_0_0_3"/>
<dbReference type="STRING" id="111780.Sta7437_2901"/>
<dbReference type="eggNOG" id="ENOG5033G41">
    <property type="taxonomic scope" value="Bacteria"/>
</dbReference>
<protein>
    <submittedName>
        <fullName evidence="1">Uncharacterized protein</fullName>
    </submittedName>
</protein>
<evidence type="ECO:0000313" key="1">
    <source>
        <dbReference type="EMBL" id="AFZ36420.1"/>
    </source>
</evidence>
<accession>K9XUZ0</accession>
<gene>
    <name evidence="1" type="ordered locus">Sta7437_2901</name>
</gene>
<dbReference type="AlphaFoldDB" id="K9XUZ0"/>
<reference evidence="2" key="1">
    <citation type="journal article" date="2013" name="Proc. Natl. Acad. Sci. U.S.A.">
        <title>Improving the coverage of the cyanobacterial phylum using diversity-driven genome sequencing.</title>
        <authorList>
            <person name="Shih P.M."/>
            <person name="Wu D."/>
            <person name="Latifi A."/>
            <person name="Axen S.D."/>
            <person name="Fewer D.P."/>
            <person name="Talla E."/>
            <person name="Calteau A."/>
            <person name="Cai F."/>
            <person name="Tandeau de Marsac N."/>
            <person name="Rippka R."/>
            <person name="Herdman M."/>
            <person name="Sivonen K."/>
            <person name="Coursin T."/>
            <person name="Laurent T."/>
            <person name="Goodwin L."/>
            <person name="Nolan M."/>
            <person name="Davenport K.W."/>
            <person name="Han C.S."/>
            <person name="Rubin E.M."/>
            <person name="Eisen J.A."/>
            <person name="Woyke T."/>
            <person name="Gugger M."/>
            <person name="Kerfeld C.A."/>
        </authorList>
    </citation>
    <scope>NUCLEOTIDE SEQUENCE [LARGE SCALE GENOMIC DNA]</scope>
    <source>
        <strain evidence="2">ATCC 29371 / PCC 7437</strain>
    </source>
</reference>
<dbReference type="Proteomes" id="UP000010473">
    <property type="component" value="Chromosome"/>
</dbReference>
<evidence type="ECO:0000313" key="2">
    <source>
        <dbReference type="Proteomes" id="UP000010473"/>
    </source>
</evidence>
<dbReference type="RefSeq" id="WP_015194087.1">
    <property type="nucleotide sequence ID" value="NC_019748.1"/>
</dbReference>
<keyword evidence="2" id="KW-1185">Reference proteome</keyword>
<dbReference type="EMBL" id="CP003653">
    <property type="protein sequence ID" value="AFZ36420.1"/>
    <property type="molecule type" value="Genomic_DNA"/>
</dbReference>
<proteinExistence type="predicted"/>